<dbReference type="Pfam" id="PF13412">
    <property type="entry name" value="HTH_24"/>
    <property type="match status" value="1"/>
</dbReference>
<feature type="domain" description="Schlafen AlbA-2" evidence="1">
    <location>
        <begin position="22"/>
        <end position="144"/>
    </location>
</feature>
<protein>
    <recommendedName>
        <fullName evidence="1">Schlafen AlbA-2 domain-containing protein</fullName>
    </recommendedName>
</protein>
<accession>A0A5K1J2A9</accession>
<sequence length="491" mass="53172">MNENELAGLLESLKRMGSDDFSVEVKESATTLSRDVWETVSAFANTAGGIIVLGVSERAGFVPVANFETEKVLNQFVAGMGDAGGRGKLANPPKYTIERVELRGTVVLVITIEELGPSSKPCYVIERGAQGGSYKRIDDKDVPLSSTEVLALSSYERTSPSDRDTVPGTSVGDLDESLVDRTIERAYSLTPRAMHGATDRKTKMERLNFLDPQGNVTKAGLLAAGVYPQQFYPKLFIDVAVHAGTQKGAAGPLRFMDRTVCEGTLGEMISDAVAAVAKNLRRTSTVQGVSRIDSLEIPEEVLREAIANAVIHREYGDRFCGQSIAVDVFDDRIEVTNPGGLYGGKTRENLFDGSSRCRNATLVKLMSHVPLPDGAGSPAEGNGSGIPMMVDAMRAHGLAEPLFCPGFDRFKVVLYRAKVEQIDHGGDLIVAALKRYDELGTRELAERTGLTVSQVRTRVNALIAQGEIEPTAAATSRNRKYRLTERTGQMR</sequence>
<evidence type="ECO:0000313" key="2">
    <source>
        <dbReference type="EMBL" id="VWL96600.1"/>
    </source>
</evidence>
<name>A0A5K1J2A9_9ACTN</name>
<dbReference type="AlphaFoldDB" id="A0A5K1J2A9"/>
<dbReference type="PANTHER" id="PTHR30595">
    <property type="entry name" value="GLPR-RELATED TRANSCRIPTIONAL REPRESSOR"/>
    <property type="match status" value="1"/>
</dbReference>
<dbReference type="InterPro" id="IPR038475">
    <property type="entry name" value="RecG_C_sf"/>
</dbReference>
<dbReference type="Pfam" id="PF13749">
    <property type="entry name" value="HATPase_c_4"/>
    <property type="match status" value="1"/>
</dbReference>
<dbReference type="Pfam" id="PF04326">
    <property type="entry name" value="SLFN_AlbA_2"/>
    <property type="match status" value="1"/>
</dbReference>
<gene>
    <name evidence="2" type="ORF">LMKDKBCB_00077</name>
</gene>
<dbReference type="PROSITE" id="PS00519">
    <property type="entry name" value="HTH_ASNC_1"/>
    <property type="match status" value="1"/>
</dbReference>
<proteinExistence type="predicted"/>
<dbReference type="EMBL" id="CABWIH010000038">
    <property type="protein sequence ID" value="VWL96600.1"/>
    <property type="molecule type" value="Genomic_DNA"/>
</dbReference>
<dbReference type="InterPro" id="IPR007421">
    <property type="entry name" value="Schlafen_AlbA_2_dom"/>
</dbReference>
<dbReference type="PANTHER" id="PTHR30595:SF6">
    <property type="entry name" value="SCHLAFEN ALBA-2 DOMAIN-CONTAINING PROTEIN"/>
    <property type="match status" value="1"/>
</dbReference>
<dbReference type="Gene3D" id="3.30.950.30">
    <property type="entry name" value="Schlafen, AAA domain"/>
    <property type="match status" value="1"/>
</dbReference>
<dbReference type="InterPro" id="IPR036390">
    <property type="entry name" value="WH_DNA-bd_sf"/>
</dbReference>
<dbReference type="RefSeq" id="WP_156063544.1">
    <property type="nucleotide sequence ID" value="NZ_CABWIH010000038.1"/>
</dbReference>
<evidence type="ECO:0000259" key="1">
    <source>
        <dbReference type="Pfam" id="PF04326"/>
    </source>
</evidence>
<dbReference type="Proteomes" id="UP000330807">
    <property type="component" value="Unassembled WGS sequence"/>
</dbReference>
<reference evidence="2 3" key="1">
    <citation type="submission" date="2019-10" db="EMBL/GenBank/DDBJ databases">
        <authorList>
            <person name="Wolf R A."/>
        </authorList>
    </citation>
    <scope>NUCLEOTIDE SEQUENCE [LARGE SCALE GENOMIC DNA]</scope>
    <source>
        <strain evidence="2">Collinsella_aerofaciens_AK_138A</strain>
    </source>
</reference>
<dbReference type="InterPro" id="IPR038461">
    <property type="entry name" value="Schlafen_AlbA_2_dom_sf"/>
</dbReference>
<dbReference type="Gene3D" id="3.30.565.60">
    <property type="match status" value="1"/>
</dbReference>
<organism evidence="2 3">
    <name type="scientific">Collinsella aerofaciens</name>
    <dbReference type="NCBI Taxonomy" id="74426"/>
    <lineage>
        <taxon>Bacteria</taxon>
        <taxon>Bacillati</taxon>
        <taxon>Actinomycetota</taxon>
        <taxon>Coriobacteriia</taxon>
        <taxon>Coriobacteriales</taxon>
        <taxon>Coriobacteriaceae</taxon>
        <taxon>Collinsella</taxon>
    </lineage>
</organism>
<dbReference type="InterPro" id="IPR019885">
    <property type="entry name" value="Tscrpt_reg_HTH_AsnC-type_CS"/>
</dbReference>
<evidence type="ECO:0000313" key="3">
    <source>
        <dbReference type="Proteomes" id="UP000330807"/>
    </source>
</evidence>
<dbReference type="SUPFAM" id="SSF46785">
    <property type="entry name" value="Winged helix' DNA-binding domain"/>
    <property type="match status" value="1"/>
</dbReference>